<dbReference type="Gene3D" id="3.30.70.250">
    <property type="entry name" value="Malonyl-CoA ACP transacylase, ACP-binding"/>
    <property type="match status" value="1"/>
</dbReference>
<evidence type="ECO:0000256" key="1">
    <source>
        <dbReference type="ARBA" id="ARBA00022679"/>
    </source>
</evidence>
<organism evidence="7 8">
    <name type="scientific">Senegalia massiliensis</name>
    <dbReference type="NCBI Taxonomy" id="1720316"/>
    <lineage>
        <taxon>Bacteria</taxon>
        <taxon>Bacillati</taxon>
        <taxon>Bacillota</taxon>
        <taxon>Clostridia</taxon>
        <taxon>Eubacteriales</taxon>
        <taxon>Clostridiaceae</taxon>
        <taxon>Senegalia</taxon>
    </lineage>
</organism>
<dbReference type="InterPro" id="IPR016035">
    <property type="entry name" value="Acyl_Trfase/lysoPLipase"/>
</dbReference>
<dbReference type="SMART" id="SM00827">
    <property type="entry name" value="PKS_AT"/>
    <property type="match status" value="1"/>
</dbReference>
<dbReference type="Pfam" id="PF00698">
    <property type="entry name" value="Acyl_transf_1"/>
    <property type="match status" value="1"/>
</dbReference>
<evidence type="ECO:0000313" key="8">
    <source>
        <dbReference type="Proteomes" id="UP000467132"/>
    </source>
</evidence>
<dbReference type="FunFam" id="3.30.70.250:FF:000001">
    <property type="entry name" value="Malonyl CoA-acyl carrier protein transacylase"/>
    <property type="match status" value="1"/>
</dbReference>
<feature type="active site" evidence="5">
    <location>
        <position position="90"/>
    </location>
</feature>
<keyword evidence="2 4" id="KW-0012">Acyltransferase</keyword>
<evidence type="ECO:0000256" key="2">
    <source>
        <dbReference type="ARBA" id="ARBA00023315"/>
    </source>
</evidence>
<reference evidence="7 8" key="1">
    <citation type="submission" date="2018-08" db="EMBL/GenBank/DDBJ databases">
        <title>Murine metabolic-syndrome-specific gut microbial biobank.</title>
        <authorList>
            <person name="Liu C."/>
        </authorList>
    </citation>
    <scope>NUCLEOTIDE SEQUENCE [LARGE SCALE GENOMIC DNA]</scope>
    <source>
        <strain evidence="7 8">583</strain>
    </source>
</reference>
<evidence type="ECO:0000259" key="6">
    <source>
        <dbReference type="SMART" id="SM00827"/>
    </source>
</evidence>
<dbReference type="SUPFAM" id="SSF52151">
    <property type="entry name" value="FabD/lysophospholipase-like"/>
    <property type="match status" value="1"/>
</dbReference>
<evidence type="ECO:0000256" key="3">
    <source>
        <dbReference type="ARBA" id="ARBA00048462"/>
    </source>
</evidence>
<dbReference type="InterPro" id="IPR014043">
    <property type="entry name" value="Acyl_transferase_dom"/>
</dbReference>
<accession>A0A845QXH8</accession>
<dbReference type="InterPro" id="IPR001227">
    <property type="entry name" value="Ac_transferase_dom_sf"/>
</dbReference>
<keyword evidence="1 4" id="KW-0808">Transferase</keyword>
<dbReference type="GO" id="GO:0004314">
    <property type="term" value="F:[acyl-carrier-protein] S-malonyltransferase activity"/>
    <property type="evidence" value="ECO:0007669"/>
    <property type="project" value="UniProtKB-EC"/>
</dbReference>
<protein>
    <recommendedName>
        <fullName evidence="4">Malonyl CoA-acyl carrier protein transacylase</fullName>
        <ecNumber evidence="4">2.3.1.39</ecNumber>
    </recommendedName>
</protein>
<dbReference type="InterPro" id="IPR024925">
    <property type="entry name" value="Malonyl_CoA-ACP_transAc"/>
</dbReference>
<dbReference type="AlphaFoldDB" id="A0A845QXH8"/>
<dbReference type="InterPro" id="IPR016036">
    <property type="entry name" value="Malonyl_transacylase_ACP-bd"/>
</dbReference>
<dbReference type="InterPro" id="IPR050858">
    <property type="entry name" value="Mal-CoA-ACP_Trans/PKS_FabD"/>
</dbReference>
<dbReference type="Gene3D" id="3.40.366.10">
    <property type="entry name" value="Malonyl-Coenzyme A Acyl Carrier Protein, domain 2"/>
    <property type="match status" value="1"/>
</dbReference>
<name>A0A845QXH8_9CLOT</name>
<dbReference type="GO" id="GO:0006633">
    <property type="term" value="P:fatty acid biosynthetic process"/>
    <property type="evidence" value="ECO:0007669"/>
    <property type="project" value="TreeGrafter"/>
</dbReference>
<dbReference type="GO" id="GO:0005829">
    <property type="term" value="C:cytosol"/>
    <property type="evidence" value="ECO:0007669"/>
    <property type="project" value="TreeGrafter"/>
</dbReference>
<dbReference type="PANTHER" id="PTHR42681">
    <property type="entry name" value="MALONYL-COA-ACYL CARRIER PROTEIN TRANSACYLASE, MITOCHONDRIAL"/>
    <property type="match status" value="1"/>
</dbReference>
<dbReference type="EC" id="2.3.1.39" evidence="4"/>
<comment type="catalytic activity">
    <reaction evidence="3 4">
        <text>holo-[ACP] + malonyl-CoA = malonyl-[ACP] + CoA</text>
        <dbReference type="Rhea" id="RHEA:41792"/>
        <dbReference type="Rhea" id="RHEA-COMP:9623"/>
        <dbReference type="Rhea" id="RHEA-COMP:9685"/>
        <dbReference type="ChEBI" id="CHEBI:57287"/>
        <dbReference type="ChEBI" id="CHEBI:57384"/>
        <dbReference type="ChEBI" id="CHEBI:64479"/>
        <dbReference type="ChEBI" id="CHEBI:78449"/>
        <dbReference type="EC" id="2.3.1.39"/>
    </reaction>
</comment>
<evidence type="ECO:0000313" key="7">
    <source>
        <dbReference type="EMBL" id="NBI06860.1"/>
    </source>
</evidence>
<dbReference type="SUPFAM" id="SSF55048">
    <property type="entry name" value="Probable ACP-binding domain of malonyl-CoA ACP transacylase"/>
    <property type="match status" value="1"/>
</dbReference>
<dbReference type="Proteomes" id="UP000467132">
    <property type="component" value="Unassembled WGS sequence"/>
</dbReference>
<evidence type="ECO:0000256" key="5">
    <source>
        <dbReference type="PIRSR" id="PIRSR000446-1"/>
    </source>
</evidence>
<comment type="similarity">
    <text evidence="4">Belongs to the fabD family.</text>
</comment>
<dbReference type="PIRSF" id="PIRSF000446">
    <property type="entry name" value="Mct"/>
    <property type="match status" value="1"/>
</dbReference>
<dbReference type="EMBL" id="QXXA01000009">
    <property type="protein sequence ID" value="NBI06860.1"/>
    <property type="molecule type" value="Genomic_DNA"/>
</dbReference>
<dbReference type="NCBIfam" id="TIGR00128">
    <property type="entry name" value="fabD"/>
    <property type="match status" value="1"/>
</dbReference>
<dbReference type="RefSeq" id="WP_160197342.1">
    <property type="nucleotide sequence ID" value="NZ_QXXA01000009.1"/>
</dbReference>
<comment type="caution">
    <text evidence="7">The sequence shown here is derived from an EMBL/GenBank/DDBJ whole genome shotgun (WGS) entry which is preliminary data.</text>
</comment>
<feature type="domain" description="Malonyl-CoA:ACP transacylase (MAT)" evidence="6">
    <location>
        <begin position="6"/>
        <end position="291"/>
    </location>
</feature>
<dbReference type="PANTHER" id="PTHR42681:SF1">
    <property type="entry name" value="MALONYL-COA-ACYL CARRIER PROTEIN TRANSACYLASE, MITOCHONDRIAL"/>
    <property type="match status" value="1"/>
</dbReference>
<keyword evidence="8" id="KW-1185">Reference proteome</keyword>
<proteinExistence type="inferred from homology"/>
<dbReference type="InterPro" id="IPR004410">
    <property type="entry name" value="Malonyl_CoA-ACP_transAc_FabD"/>
</dbReference>
<gene>
    <name evidence="7" type="primary">fabD</name>
    <name evidence="7" type="ORF">D3Z33_08345</name>
</gene>
<sequence>MKTAFVFPGQGSQYVGMGKDFYDNFEVAKEVFDMANEELDFDIIELCFNGPMEELSLTEITQPAILTTSYAILKVLEQKGLKADVTAGLSLGEYNALLYARAIGFSDTVKLVQKRGKYMQETVPEGEGKMAALIGMSISDTEKLINDLKDEGIIEAANYNCPGQIVITGEKDTIEKAVKMAKKYGAKKAVLLPVSAPFHSSLLKPAGEKLEKDLEKVSVESPEVDVISNVTADYVEDNNIKDLLVKQVYKSVYWEQSIEKMLNDGVTNFIEIGPGKSLSAFIKKTAKMKKIKVNIKNISKMADLDNLV</sequence>
<dbReference type="OrthoDB" id="9805460at2"/>
<evidence type="ECO:0000256" key="4">
    <source>
        <dbReference type="PIRNR" id="PIRNR000446"/>
    </source>
</evidence>
<feature type="active site" evidence="5">
    <location>
        <position position="199"/>
    </location>
</feature>